<evidence type="ECO:0000313" key="1">
    <source>
        <dbReference type="EMBL" id="ARD68788.1"/>
    </source>
</evidence>
<sequence>MISLSPPTICNSALCDRLMVAAQLAIASSGVSPARMLSSAREPHWKCLPLVQDVIRCVIRDAVILLPLAQCVQSLSISRNSPSSVITTKEEARTTIPLYI</sequence>
<dbReference type="AlphaFoldDB" id="A0A1V0M1M6"/>
<accession>A0A1V0M1M6</accession>
<protein>
    <submittedName>
        <fullName evidence="1">Uncharacterized protein</fullName>
    </submittedName>
</protein>
<proteinExistence type="predicted"/>
<reference evidence="1" key="1">
    <citation type="journal article" date="2017" name="Int. J. Antimicrob. Agents">
        <title>Sequencing and comparative genomics analysis of the IncHI2 plasmids pT5282-mphA and p112298-catA and the IncHI5 plasmid pYNKP001-dfrA.</title>
        <authorList>
            <person name="Liang Q."/>
            <person name="Yin Z."/>
            <person name="Zhao Y."/>
            <person name="Liang L."/>
            <person name="Feng J."/>
            <person name="Zhan Z."/>
            <person name="Wang H."/>
            <person name="Song Y."/>
            <person name="Tong Y."/>
            <person name="Wu W."/>
            <person name="Chen W."/>
            <person name="Wang J."/>
            <person name="Jiang L."/>
            <person name="Zhou D."/>
        </authorList>
    </citation>
    <scope>NUCLEOTIDE SEQUENCE</scope>
    <source>
        <strain evidence="1">112298</strain>
        <plasmid evidence="1">p112298-catA</plasmid>
    </source>
</reference>
<dbReference type="EMBL" id="KY270851">
    <property type="protein sequence ID" value="ARD68788.1"/>
    <property type="molecule type" value="Genomic_DNA"/>
</dbReference>
<keyword evidence="1" id="KW-0614">Plasmid</keyword>
<geneLocation type="plasmid" evidence="1">
    <name>p112298-catA</name>
</geneLocation>
<organism evidence="1">
    <name type="scientific">Citrobacter freundii</name>
    <dbReference type="NCBI Taxonomy" id="546"/>
    <lineage>
        <taxon>Bacteria</taxon>
        <taxon>Pseudomonadati</taxon>
        <taxon>Pseudomonadota</taxon>
        <taxon>Gammaproteobacteria</taxon>
        <taxon>Enterobacterales</taxon>
        <taxon>Enterobacteriaceae</taxon>
        <taxon>Citrobacter</taxon>
        <taxon>Citrobacter freundii complex</taxon>
    </lineage>
</organism>
<name>A0A1V0M1M6_CITFR</name>